<keyword evidence="6 9" id="KW-1133">Transmembrane helix</keyword>
<evidence type="ECO:0000313" key="11">
    <source>
        <dbReference type="EMBL" id="HJA79861.1"/>
    </source>
</evidence>
<dbReference type="InterPro" id="IPR055348">
    <property type="entry name" value="DctQ"/>
</dbReference>
<evidence type="ECO:0000256" key="8">
    <source>
        <dbReference type="ARBA" id="ARBA00038436"/>
    </source>
</evidence>
<evidence type="ECO:0000256" key="3">
    <source>
        <dbReference type="ARBA" id="ARBA00022475"/>
    </source>
</evidence>
<dbReference type="PANTHER" id="PTHR35011">
    <property type="entry name" value="2,3-DIKETO-L-GULONATE TRAP TRANSPORTER SMALL PERMEASE PROTEIN YIAM"/>
    <property type="match status" value="1"/>
</dbReference>
<dbReference type="EMBL" id="DWZD01000051">
    <property type="protein sequence ID" value="HJA79861.1"/>
    <property type="molecule type" value="Genomic_DNA"/>
</dbReference>
<dbReference type="GO" id="GO:0005886">
    <property type="term" value="C:plasma membrane"/>
    <property type="evidence" value="ECO:0007669"/>
    <property type="project" value="UniProtKB-SubCell"/>
</dbReference>
<dbReference type="GO" id="GO:0015740">
    <property type="term" value="P:C4-dicarboxylate transport"/>
    <property type="evidence" value="ECO:0007669"/>
    <property type="project" value="TreeGrafter"/>
</dbReference>
<evidence type="ECO:0000256" key="7">
    <source>
        <dbReference type="ARBA" id="ARBA00023136"/>
    </source>
</evidence>
<evidence type="ECO:0000256" key="2">
    <source>
        <dbReference type="ARBA" id="ARBA00022448"/>
    </source>
</evidence>
<keyword evidence="3" id="KW-1003">Cell membrane</keyword>
<evidence type="ECO:0000256" key="9">
    <source>
        <dbReference type="SAM" id="Phobius"/>
    </source>
</evidence>
<keyword evidence="5 9" id="KW-0812">Transmembrane</keyword>
<dbReference type="InterPro" id="IPR007387">
    <property type="entry name" value="TRAP_DctQ"/>
</dbReference>
<evidence type="ECO:0000256" key="1">
    <source>
        <dbReference type="ARBA" id="ARBA00004429"/>
    </source>
</evidence>
<dbReference type="GO" id="GO:0022857">
    <property type="term" value="F:transmembrane transporter activity"/>
    <property type="evidence" value="ECO:0007669"/>
    <property type="project" value="TreeGrafter"/>
</dbReference>
<evidence type="ECO:0000256" key="5">
    <source>
        <dbReference type="ARBA" id="ARBA00022692"/>
    </source>
</evidence>
<evidence type="ECO:0000256" key="6">
    <source>
        <dbReference type="ARBA" id="ARBA00022989"/>
    </source>
</evidence>
<sequence>MSDHTTTRYERIKQRWMEFWGLVFFLGVLINFAEIICRTVFHFSIDLMYDLPIWLTIWAVMMLAGPILLDGEHVSVDMVRDAVHGKPRKCIEIINCLATIAFGAVVTWSGYIFISQCYRFNMKIIRCIPVPRWMVEICIPLGMAVFTLYALIQLGRVLRTNYDKKPENGD</sequence>
<evidence type="ECO:0000259" key="10">
    <source>
        <dbReference type="Pfam" id="PF04290"/>
    </source>
</evidence>
<protein>
    <submittedName>
        <fullName evidence="11">TRAP transporter small permease</fullName>
    </submittedName>
</protein>
<dbReference type="PANTHER" id="PTHR35011:SF2">
    <property type="entry name" value="2,3-DIKETO-L-GULONATE TRAP TRANSPORTER SMALL PERMEASE PROTEIN YIAM"/>
    <property type="match status" value="1"/>
</dbReference>
<gene>
    <name evidence="11" type="ORF">H9784_09915</name>
</gene>
<name>A0A9D2KSX2_9BACT</name>
<accession>A0A9D2KSX2</accession>
<reference evidence="11" key="2">
    <citation type="submission" date="2021-04" db="EMBL/GenBank/DDBJ databases">
        <authorList>
            <person name="Gilroy R."/>
        </authorList>
    </citation>
    <scope>NUCLEOTIDE SEQUENCE</scope>
    <source>
        <strain evidence="11">5032</strain>
    </source>
</reference>
<feature type="domain" description="Tripartite ATP-independent periplasmic transporters DctQ component" evidence="10">
    <location>
        <begin position="28"/>
        <end position="159"/>
    </location>
</feature>
<feature type="transmembrane region" description="Helical" evidence="9">
    <location>
        <begin position="20"/>
        <end position="45"/>
    </location>
</feature>
<dbReference type="Proteomes" id="UP000823821">
    <property type="component" value="Unassembled WGS sequence"/>
</dbReference>
<comment type="similarity">
    <text evidence="8">Belongs to the TRAP transporter small permease family.</text>
</comment>
<reference evidence="11" key="1">
    <citation type="journal article" date="2021" name="PeerJ">
        <title>Extensive microbial diversity within the chicken gut microbiome revealed by metagenomics and culture.</title>
        <authorList>
            <person name="Gilroy R."/>
            <person name="Ravi A."/>
            <person name="Getino M."/>
            <person name="Pursley I."/>
            <person name="Horton D.L."/>
            <person name="Alikhan N.F."/>
            <person name="Baker D."/>
            <person name="Gharbi K."/>
            <person name="Hall N."/>
            <person name="Watson M."/>
            <person name="Adriaenssens E.M."/>
            <person name="Foster-Nyarko E."/>
            <person name="Jarju S."/>
            <person name="Secka A."/>
            <person name="Antonio M."/>
            <person name="Oren A."/>
            <person name="Chaudhuri R.R."/>
            <person name="La Ragione R."/>
            <person name="Hildebrand F."/>
            <person name="Pallen M.J."/>
        </authorList>
    </citation>
    <scope>NUCLEOTIDE SEQUENCE</scope>
    <source>
        <strain evidence="11">5032</strain>
    </source>
</reference>
<feature type="transmembrane region" description="Helical" evidence="9">
    <location>
        <begin position="51"/>
        <end position="69"/>
    </location>
</feature>
<evidence type="ECO:0000256" key="4">
    <source>
        <dbReference type="ARBA" id="ARBA00022519"/>
    </source>
</evidence>
<organism evidence="11 12">
    <name type="scientific">Candidatus Desulfovibrio intestinavium</name>
    <dbReference type="NCBI Taxonomy" id="2838534"/>
    <lineage>
        <taxon>Bacteria</taxon>
        <taxon>Pseudomonadati</taxon>
        <taxon>Thermodesulfobacteriota</taxon>
        <taxon>Desulfovibrionia</taxon>
        <taxon>Desulfovibrionales</taxon>
        <taxon>Desulfovibrionaceae</taxon>
        <taxon>Desulfovibrio</taxon>
    </lineage>
</organism>
<keyword evidence="4" id="KW-0997">Cell inner membrane</keyword>
<keyword evidence="2" id="KW-0813">Transport</keyword>
<evidence type="ECO:0000313" key="12">
    <source>
        <dbReference type="Proteomes" id="UP000823821"/>
    </source>
</evidence>
<comment type="subcellular location">
    <subcellularLocation>
        <location evidence="1">Cell inner membrane</location>
        <topology evidence="1">Multi-pass membrane protein</topology>
    </subcellularLocation>
</comment>
<keyword evidence="7 9" id="KW-0472">Membrane</keyword>
<feature type="transmembrane region" description="Helical" evidence="9">
    <location>
        <begin position="90"/>
        <end position="113"/>
    </location>
</feature>
<dbReference type="AlphaFoldDB" id="A0A9D2KSX2"/>
<proteinExistence type="inferred from homology"/>
<dbReference type="Pfam" id="PF04290">
    <property type="entry name" value="DctQ"/>
    <property type="match status" value="1"/>
</dbReference>
<feature type="transmembrane region" description="Helical" evidence="9">
    <location>
        <begin position="133"/>
        <end position="152"/>
    </location>
</feature>
<comment type="caution">
    <text evidence="11">The sequence shown here is derived from an EMBL/GenBank/DDBJ whole genome shotgun (WGS) entry which is preliminary data.</text>
</comment>